<evidence type="ECO:0000313" key="3">
    <source>
        <dbReference type="Proteomes" id="UP000194267"/>
    </source>
</evidence>
<dbReference type="AlphaFoldDB" id="A0A1Y2T5M0"/>
<dbReference type="EMBL" id="LWLV01000245">
    <property type="protein sequence ID" value="OTA41750.1"/>
    <property type="molecule type" value="Genomic_DNA"/>
</dbReference>
<comment type="caution">
    <text evidence="2">The sequence shown here is derived from an EMBL/GenBank/DDBJ whole genome shotgun (WGS) entry which is preliminary data.</text>
</comment>
<gene>
    <name evidence="2" type="ORF">A6D92_04105</name>
</gene>
<feature type="compositionally biased region" description="Low complexity" evidence="1">
    <location>
        <begin position="80"/>
        <end position="92"/>
    </location>
</feature>
<organism evidence="2 3">
    <name type="scientific">Symbiobacterium thermophilum</name>
    <dbReference type="NCBI Taxonomy" id="2734"/>
    <lineage>
        <taxon>Bacteria</taxon>
        <taxon>Bacillati</taxon>
        <taxon>Bacillota</taxon>
        <taxon>Clostridia</taxon>
        <taxon>Eubacteriales</taxon>
        <taxon>Symbiobacteriaceae</taxon>
        <taxon>Symbiobacterium</taxon>
    </lineage>
</organism>
<dbReference type="Proteomes" id="UP000194267">
    <property type="component" value="Unassembled WGS sequence"/>
</dbReference>
<protein>
    <submittedName>
        <fullName evidence="2">Uncharacterized protein</fullName>
    </submittedName>
</protein>
<evidence type="ECO:0000256" key="1">
    <source>
        <dbReference type="SAM" id="MobiDB-lite"/>
    </source>
</evidence>
<accession>A0A1Y2T5M0</accession>
<name>A0A1Y2T5M0_SYMTR</name>
<feature type="region of interest" description="Disordered" evidence="1">
    <location>
        <begin position="1"/>
        <end position="21"/>
    </location>
</feature>
<sequence length="198" mass="20729">MLPTREAAVTSSGRAPLAQQPAEQRLRGIPHEPCQFALLLLPLDGVGQAGHEVGPVDRLGVQGGVHRQLLARAQVQEGAGDAGGADVQGEAQRPAGGVEGRPGVHLGRSCQGAQARLPGIQRDGGHHGHLQVAVHPQLARQPETLGQFGRGELLPVRRRRCGGLAQHPHQALAALPPGAAGGFHEGLVLVQRPRERHP</sequence>
<evidence type="ECO:0000313" key="2">
    <source>
        <dbReference type="EMBL" id="OTA41750.1"/>
    </source>
</evidence>
<feature type="region of interest" description="Disordered" evidence="1">
    <location>
        <begin position="80"/>
        <end position="104"/>
    </location>
</feature>
<proteinExistence type="predicted"/>
<reference evidence="3" key="1">
    <citation type="submission" date="2016-04" db="EMBL/GenBank/DDBJ databases">
        <authorList>
            <person name="Antunes L.P."/>
            <person name="Martins L.F."/>
            <person name="Pereira R.V."/>
            <person name="Thomas A.M."/>
            <person name="Barbosa D."/>
            <person name="Nascimento L."/>
            <person name="Silva G.M."/>
            <person name="Condomitti G.W."/>
            <person name="Digiampietri L.A."/>
            <person name="Lombardi K.C."/>
            <person name="Ramos P.L."/>
            <person name="Quaggio R.B."/>
            <person name="Oliveira J.C."/>
            <person name="Pascon R.C."/>
            <person name="Cruz J.B."/>
            <person name="Silva A.M."/>
            <person name="Setubal J.C."/>
        </authorList>
    </citation>
    <scope>NUCLEOTIDE SEQUENCE [LARGE SCALE GENOMIC DNA]</scope>
</reference>